<organism evidence="1">
    <name type="scientific">marine sediment metagenome</name>
    <dbReference type="NCBI Taxonomy" id="412755"/>
    <lineage>
        <taxon>unclassified sequences</taxon>
        <taxon>metagenomes</taxon>
        <taxon>ecological metagenomes</taxon>
    </lineage>
</organism>
<protein>
    <submittedName>
        <fullName evidence="1">Uncharacterized protein</fullName>
    </submittedName>
</protein>
<gene>
    <name evidence="1" type="ORF">S03H2_33300</name>
</gene>
<feature type="non-terminal residue" evidence="1">
    <location>
        <position position="64"/>
    </location>
</feature>
<accession>X1HWB1</accession>
<proteinExistence type="predicted"/>
<name>X1HWB1_9ZZZZ</name>
<reference evidence="1" key="1">
    <citation type="journal article" date="2014" name="Front. Microbiol.">
        <title>High frequency of phylogenetically diverse reductive dehalogenase-homologous genes in deep subseafloor sedimentary metagenomes.</title>
        <authorList>
            <person name="Kawai M."/>
            <person name="Futagami T."/>
            <person name="Toyoda A."/>
            <person name="Takaki Y."/>
            <person name="Nishi S."/>
            <person name="Hori S."/>
            <person name="Arai W."/>
            <person name="Tsubouchi T."/>
            <person name="Morono Y."/>
            <person name="Uchiyama I."/>
            <person name="Ito T."/>
            <person name="Fujiyama A."/>
            <person name="Inagaki F."/>
            <person name="Takami H."/>
        </authorList>
    </citation>
    <scope>NUCLEOTIDE SEQUENCE</scope>
    <source>
        <strain evidence="1">Expedition CK06-06</strain>
    </source>
</reference>
<dbReference type="AlphaFoldDB" id="X1HWB1"/>
<comment type="caution">
    <text evidence="1">The sequence shown here is derived from an EMBL/GenBank/DDBJ whole genome shotgun (WGS) entry which is preliminary data.</text>
</comment>
<evidence type="ECO:0000313" key="1">
    <source>
        <dbReference type="EMBL" id="GAH61365.1"/>
    </source>
</evidence>
<sequence length="64" mass="7138">MEQYVRLILIVPEAASAKQIALVVKFANVAQPQVFAVMVSIGVPQAKYMMVQAVFWFLQLITVV</sequence>
<dbReference type="EMBL" id="BARU01020262">
    <property type="protein sequence ID" value="GAH61365.1"/>
    <property type="molecule type" value="Genomic_DNA"/>
</dbReference>